<reference evidence="1 2" key="1">
    <citation type="journal article" date="2020" name="Cell">
        <title>Large-Scale Comparative Analyses of Tick Genomes Elucidate Their Genetic Diversity and Vector Capacities.</title>
        <authorList>
            <consortium name="Tick Genome and Microbiome Consortium (TIGMIC)"/>
            <person name="Jia N."/>
            <person name="Wang J."/>
            <person name="Shi W."/>
            <person name="Du L."/>
            <person name="Sun Y."/>
            <person name="Zhan W."/>
            <person name="Jiang J.F."/>
            <person name="Wang Q."/>
            <person name="Zhang B."/>
            <person name="Ji P."/>
            <person name="Bell-Sakyi L."/>
            <person name="Cui X.M."/>
            <person name="Yuan T.T."/>
            <person name="Jiang B.G."/>
            <person name="Yang W.F."/>
            <person name="Lam T.T."/>
            <person name="Chang Q.C."/>
            <person name="Ding S.J."/>
            <person name="Wang X.J."/>
            <person name="Zhu J.G."/>
            <person name="Ruan X.D."/>
            <person name="Zhao L."/>
            <person name="Wei J.T."/>
            <person name="Ye R.Z."/>
            <person name="Que T.C."/>
            <person name="Du C.H."/>
            <person name="Zhou Y.H."/>
            <person name="Cheng J.X."/>
            <person name="Dai P.F."/>
            <person name="Guo W.B."/>
            <person name="Han X.H."/>
            <person name="Huang E.J."/>
            <person name="Li L.F."/>
            <person name="Wei W."/>
            <person name="Gao Y.C."/>
            <person name="Liu J.Z."/>
            <person name="Shao H.Z."/>
            <person name="Wang X."/>
            <person name="Wang C.C."/>
            <person name="Yang T.C."/>
            <person name="Huo Q.B."/>
            <person name="Li W."/>
            <person name="Chen H.Y."/>
            <person name="Chen S.E."/>
            <person name="Zhou L.G."/>
            <person name="Ni X.B."/>
            <person name="Tian J.H."/>
            <person name="Sheng Y."/>
            <person name="Liu T."/>
            <person name="Pan Y.S."/>
            <person name="Xia L.Y."/>
            <person name="Li J."/>
            <person name="Zhao F."/>
            <person name="Cao W.C."/>
        </authorList>
    </citation>
    <scope>NUCLEOTIDE SEQUENCE [LARGE SCALE GENOMIC DNA]</scope>
    <source>
        <strain evidence="1">Iper-2018</strain>
    </source>
</reference>
<name>A0AC60PIW1_IXOPE</name>
<organism evidence="1 2">
    <name type="scientific">Ixodes persulcatus</name>
    <name type="common">Taiga tick</name>
    <dbReference type="NCBI Taxonomy" id="34615"/>
    <lineage>
        <taxon>Eukaryota</taxon>
        <taxon>Metazoa</taxon>
        <taxon>Ecdysozoa</taxon>
        <taxon>Arthropoda</taxon>
        <taxon>Chelicerata</taxon>
        <taxon>Arachnida</taxon>
        <taxon>Acari</taxon>
        <taxon>Parasitiformes</taxon>
        <taxon>Ixodida</taxon>
        <taxon>Ixodoidea</taxon>
        <taxon>Ixodidae</taxon>
        <taxon>Ixodinae</taxon>
        <taxon>Ixodes</taxon>
    </lineage>
</organism>
<proteinExistence type="predicted"/>
<feature type="non-terminal residue" evidence="1">
    <location>
        <position position="1"/>
    </location>
</feature>
<protein>
    <submittedName>
        <fullName evidence="1">Uncharacterized protein</fullName>
    </submittedName>
</protein>
<dbReference type="EMBL" id="JABSTQ010010539">
    <property type="protein sequence ID" value="KAG0420126.1"/>
    <property type="molecule type" value="Genomic_DNA"/>
</dbReference>
<dbReference type="Proteomes" id="UP000805193">
    <property type="component" value="Unassembled WGS sequence"/>
</dbReference>
<gene>
    <name evidence="1" type="ORF">HPB47_003657</name>
</gene>
<comment type="caution">
    <text evidence="1">The sequence shown here is derived from an EMBL/GenBank/DDBJ whole genome shotgun (WGS) entry which is preliminary data.</text>
</comment>
<evidence type="ECO:0000313" key="1">
    <source>
        <dbReference type="EMBL" id="KAG0420126.1"/>
    </source>
</evidence>
<sequence>LRCPNAHRENRRCAGVQSHQALRSGAGIEEMAGIADAQSVEVATLRKRTRLASALDEFLSFSESETTSFLSSPRLPAIAAVARNARKCGQHSSRPMARPSVRPLATATALLVIIACALLIDSKPTGSSSFSGLAFVRFPKVLFIGNVRNGLEDADVGLPLPLAALFRLDEHSMSFCEGGEVSEGVGGQIQEELLRLR</sequence>
<accession>A0AC60PIW1</accession>
<keyword evidence="2" id="KW-1185">Reference proteome</keyword>
<evidence type="ECO:0000313" key="2">
    <source>
        <dbReference type="Proteomes" id="UP000805193"/>
    </source>
</evidence>